<keyword evidence="3" id="KW-1133">Transmembrane helix</keyword>
<dbReference type="GeneTree" id="ENSGT01030000234599"/>
<reference evidence="4" key="1">
    <citation type="submission" date="2025-08" db="UniProtKB">
        <authorList>
            <consortium name="Ensembl"/>
        </authorList>
    </citation>
    <scope>IDENTIFICATION</scope>
</reference>
<dbReference type="Ensembl" id="ENSCAFT00020006443.1">
    <property type="protein sequence ID" value="ENSCAFP00020005573.1"/>
    <property type="gene ID" value="ENSCAFG00020004556.1"/>
</dbReference>
<dbReference type="GO" id="GO:0005576">
    <property type="term" value="C:extracellular region"/>
    <property type="evidence" value="ECO:0007669"/>
    <property type="project" value="InterPro"/>
</dbReference>
<dbReference type="InterPro" id="IPR008405">
    <property type="entry name" value="ApoL"/>
</dbReference>
<feature type="transmembrane region" description="Helical" evidence="3">
    <location>
        <begin position="314"/>
        <end position="332"/>
    </location>
</feature>
<dbReference type="Proteomes" id="UP000694391">
    <property type="component" value="Unplaced"/>
</dbReference>
<dbReference type="RefSeq" id="XP_025317035.3">
    <property type="nucleotide sequence ID" value="XM_025461250.3"/>
</dbReference>
<gene>
    <name evidence="4" type="primary">APOL6</name>
</gene>
<feature type="region of interest" description="Disordered" evidence="2">
    <location>
        <begin position="350"/>
        <end position="372"/>
    </location>
</feature>
<dbReference type="CTD" id="80830"/>
<dbReference type="PANTHER" id="PTHR14096:SF7">
    <property type="entry name" value="APOLIPOPROTEIN L6"/>
    <property type="match status" value="1"/>
</dbReference>
<feature type="region of interest" description="Disordered" evidence="2">
    <location>
        <begin position="1"/>
        <end position="21"/>
    </location>
</feature>
<dbReference type="GO" id="GO:0016020">
    <property type="term" value="C:membrane"/>
    <property type="evidence" value="ECO:0007669"/>
    <property type="project" value="TreeGrafter"/>
</dbReference>
<sequence length="372" mass="41535">MGTARSVLGPQEPLDNQAETRCSRDQEGILLREGMQQQDRDLSAEEIRFLEEYPIIKEEMEANIRKLHALADHIDATHRTQIKTNMVTSSVAVVSGAMNFLGLALAPVTAGGSLMLSAAGKVLGTAATTTGIVTNVVEHLQNQDIQAQVSNLVPTHSHNAREAEVENAVCAMTVRKVAYDYRSKIKDVKRTIHALQIARERPRLVTAAKRLMTTGQVSARRSRQVRRAFKGTTLLMTRSARLMGSVMAGLSLHGDLTTLLRNWKQLKEGASSTLAEELRAEAWELETKLTELSRLYESLWQKKLLQEQRPGNSFFLFYFIFYSLSFSFFYFFSFTEAHLRRSHGVSALPPHPPCPQAGGQAWQGRIPGDRRG</sequence>
<organism evidence="4 5">
    <name type="scientific">Canis lupus dingo</name>
    <name type="common">dingo</name>
    <dbReference type="NCBI Taxonomy" id="286419"/>
    <lineage>
        <taxon>Eukaryota</taxon>
        <taxon>Metazoa</taxon>
        <taxon>Chordata</taxon>
        <taxon>Craniata</taxon>
        <taxon>Vertebrata</taxon>
        <taxon>Euteleostomi</taxon>
        <taxon>Mammalia</taxon>
        <taxon>Eutheria</taxon>
        <taxon>Laurasiatheria</taxon>
        <taxon>Carnivora</taxon>
        <taxon>Caniformia</taxon>
        <taxon>Canidae</taxon>
        <taxon>Canis</taxon>
    </lineage>
</organism>
<accession>A0A8C0JSP7</accession>
<dbReference type="Pfam" id="PF05461">
    <property type="entry name" value="ApoL"/>
    <property type="match status" value="1"/>
</dbReference>
<dbReference type="KEGG" id="clud:112668741"/>
<dbReference type="GO" id="GO:0008289">
    <property type="term" value="F:lipid binding"/>
    <property type="evidence" value="ECO:0007669"/>
    <property type="project" value="InterPro"/>
</dbReference>
<keyword evidence="3" id="KW-0812">Transmembrane</keyword>
<comment type="similarity">
    <text evidence="1">Belongs to the apolipoprotein L family.</text>
</comment>
<protein>
    <submittedName>
        <fullName evidence="4">Apolipoprotein L6</fullName>
    </submittedName>
</protein>
<evidence type="ECO:0000256" key="1">
    <source>
        <dbReference type="ARBA" id="ARBA00010090"/>
    </source>
</evidence>
<name>A0A8C0JSP7_CANLU</name>
<keyword evidence="3" id="KW-0472">Membrane</keyword>
<evidence type="ECO:0000313" key="5">
    <source>
        <dbReference type="Proteomes" id="UP000694391"/>
    </source>
</evidence>
<evidence type="ECO:0000313" key="4">
    <source>
        <dbReference type="Ensembl" id="ENSCAFP00020005573.1"/>
    </source>
</evidence>
<reference evidence="4" key="2">
    <citation type="submission" date="2025-09" db="UniProtKB">
        <authorList>
            <consortium name="Ensembl"/>
        </authorList>
    </citation>
    <scope>IDENTIFICATION</scope>
</reference>
<dbReference type="GeneID" id="112668741"/>
<proteinExistence type="inferred from homology"/>
<keyword evidence="5" id="KW-1185">Reference proteome</keyword>
<evidence type="ECO:0000256" key="3">
    <source>
        <dbReference type="SAM" id="Phobius"/>
    </source>
</evidence>
<dbReference type="AlphaFoldDB" id="A0A8C0JSP7"/>
<evidence type="ECO:0000256" key="2">
    <source>
        <dbReference type="SAM" id="MobiDB-lite"/>
    </source>
</evidence>
<dbReference type="PANTHER" id="PTHR14096">
    <property type="entry name" value="APOLIPOPROTEIN L"/>
    <property type="match status" value="1"/>
</dbReference>
<dbReference type="GO" id="GO:0042157">
    <property type="term" value="P:lipoprotein metabolic process"/>
    <property type="evidence" value="ECO:0007669"/>
    <property type="project" value="InterPro"/>
</dbReference>
<dbReference type="GO" id="GO:0006869">
    <property type="term" value="P:lipid transport"/>
    <property type="evidence" value="ECO:0007669"/>
    <property type="project" value="InterPro"/>
</dbReference>